<organism evidence="4 5">
    <name type="scientific">Streptomyces sodiiphilus</name>
    <dbReference type="NCBI Taxonomy" id="226217"/>
    <lineage>
        <taxon>Bacteria</taxon>
        <taxon>Bacillati</taxon>
        <taxon>Actinomycetota</taxon>
        <taxon>Actinomycetes</taxon>
        <taxon>Kitasatosporales</taxon>
        <taxon>Streptomycetaceae</taxon>
        <taxon>Streptomyces</taxon>
    </lineage>
</organism>
<feature type="domain" description="DUF8017" evidence="3">
    <location>
        <begin position="150"/>
        <end position="352"/>
    </location>
</feature>
<keyword evidence="5" id="KW-1185">Reference proteome</keyword>
<sequence>MSVAMSPGEHQPGGGQGPQEADPGRSGAEQPNPYQQPGYQQPNPYTQPVYQQPNPYQQPTVGWQGPAAAPPPPGGSRKARTIIAVAVATAVVAAGVVTAVVVLGDDSANPSYEGQQTPAPEPEPSEEEALDDEDRAPDDPRRGPQDRPEPVVAPDWQVQTISKRYNAFDVPPDWKVNSEDYMVGFTDDREKEEEEPAEDEDEFSFEIPDLLVAMSAVATYKDNWCGHSSRAMAGTKGGQGATGTEEAARSEAVEWALSAWDQNQLGTLEVSDPEPFESEHGISGHTATALITGVPKDPDAECEAADGKVVTVSYLDARNDLATWVLLTDTGVDDEVDEETIEKMMNSLRPYPADS</sequence>
<dbReference type="Pfam" id="PF26056">
    <property type="entry name" value="DUF8017"/>
    <property type="match status" value="1"/>
</dbReference>
<feature type="compositionally biased region" description="Low complexity" evidence="1">
    <location>
        <begin position="30"/>
        <end position="67"/>
    </location>
</feature>
<dbReference type="Proteomes" id="UP001501303">
    <property type="component" value="Unassembled WGS sequence"/>
</dbReference>
<feature type="compositionally biased region" description="Acidic residues" evidence="1">
    <location>
        <begin position="123"/>
        <end position="136"/>
    </location>
</feature>
<keyword evidence="2" id="KW-1133">Transmembrane helix</keyword>
<protein>
    <recommendedName>
        <fullName evidence="3">DUF8017 domain-containing protein</fullName>
    </recommendedName>
</protein>
<feature type="region of interest" description="Disordered" evidence="1">
    <location>
        <begin position="106"/>
        <end position="152"/>
    </location>
</feature>
<dbReference type="InterPro" id="IPR058330">
    <property type="entry name" value="DUF8017"/>
</dbReference>
<accession>A0ABN2PSE1</accession>
<feature type="compositionally biased region" description="Polar residues" evidence="1">
    <location>
        <begin position="108"/>
        <end position="117"/>
    </location>
</feature>
<keyword evidence="2" id="KW-0812">Transmembrane</keyword>
<feature type="compositionally biased region" description="Basic and acidic residues" evidence="1">
    <location>
        <begin position="137"/>
        <end position="149"/>
    </location>
</feature>
<evidence type="ECO:0000256" key="2">
    <source>
        <dbReference type="SAM" id="Phobius"/>
    </source>
</evidence>
<keyword evidence="2" id="KW-0472">Membrane</keyword>
<evidence type="ECO:0000313" key="5">
    <source>
        <dbReference type="Proteomes" id="UP001501303"/>
    </source>
</evidence>
<dbReference type="EMBL" id="BAAAMJ010000054">
    <property type="protein sequence ID" value="GAA1929211.1"/>
    <property type="molecule type" value="Genomic_DNA"/>
</dbReference>
<gene>
    <name evidence="4" type="ORF">GCM10009716_41140</name>
</gene>
<evidence type="ECO:0000259" key="3">
    <source>
        <dbReference type="Pfam" id="PF26056"/>
    </source>
</evidence>
<name>A0ABN2PSE1_9ACTN</name>
<feature type="region of interest" description="Disordered" evidence="1">
    <location>
        <begin position="1"/>
        <end position="77"/>
    </location>
</feature>
<proteinExistence type="predicted"/>
<evidence type="ECO:0000256" key="1">
    <source>
        <dbReference type="SAM" id="MobiDB-lite"/>
    </source>
</evidence>
<feature type="transmembrane region" description="Helical" evidence="2">
    <location>
        <begin position="82"/>
        <end position="103"/>
    </location>
</feature>
<reference evidence="4 5" key="1">
    <citation type="journal article" date="2019" name="Int. J. Syst. Evol. Microbiol.">
        <title>The Global Catalogue of Microorganisms (GCM) 10K type strain sequencing project: providing services to taxonomists for standard genome sequencing and annotation.</title>
        <authorList>
            <consortium name="The Broad Institute Genomics Platform"/>
            <consortium name="The Broad Institute Genome Sequencing Center for Infectious Disease"/>
            <person name="Wu L."/>
            <person name="Ma J."/>
        </authorList>
    </citation>
    <scope>NUCLEOTIDE SEQUENCE [LARGE SCALE GENOMIC DNA]</scope>
    <source>
        <strain evidence="4 5">JCM 13581</strain>
    </source>
</reference>
<comment type="caution">
    <text evidence="4">The sequence shown here is derived from an EMBL/GenBank/DDBJ whole genome shotgun (WGS) entry which is preliminary data.</text>
</comment>
<evidence type="ECO:0000313" key="4">
    <source>
        <dbReference type="EMBL" id="GAA1929211.1"/>
    </source>
</evidence>